<evidence type="ECO:0000259" key="3">
    <source>
        <dbReference type="Pfam" id="PF13399"/>
    </source>
</evidence>
<dbReference type="Pfam" id="PF03816">
    <property type="entry name" value="LytR_cpsA_psr"/>
    <property type="match status" value="1"/>
</dbReference>
<evidence type="ECO:0000259" key="2">
    <source>
        <dbReference type="Pfam" id="PF03816"/>
    </source>
</evidence>
<dbReference type="Gene3D" id="3.40.630.190">
    <property type="entry name" value="LCP protein"/>
    <property type="match status" value="1"/>
</dbReference>
<comment type="similarity">
    <text evidence="1">Belongs to the LytR/CpsA/Psr (LCP) family.</text>
</comment>
<dbReference type="InterPro" id="IPR004474">
    <property type="entry name" value="LytR_CpsA_psr"/>
</dbReference>
<dbReference type="Pfam" id="PF13399">
    <property type="entry name" value="LytR_C"/>
    <property type="match status" value="1"/>
</dbReference>
<organism evidence="4 5">
    <name type="scientific">Candidatus Thermofonsia Clade 3 bacterium</name>
    <dbReference type="NCBI Taxonomy" id="2364212"/>
    <lineage>
        <taxon>Bacteria</taxon>
        <taxon>Bacillati</taxon>
        <taxon>Chloroflexota</taxon>
        <taxon>Candidatus Thermofontia</taxon>
        <taxon>Candidatus Thermofonsia Clade 3</taxon>
    </lineage>
</organism>
<dbReference type="EMBL" id="PGTN01000013">
    <property type="protein sequence ID" value="PJF48483.1"/>
    <property type="molecule type" value="Genomic_DNA"/>
</dbReference>
<proteinExistence type="inferred from homology"/>
<reference evidence="4 5" key="1">
    <citation type="submission" date="2017-11" db="EMBL/GenBank/DDBJ databases">
        <title>Evolution of Phototrophy in the Chloroflexi Phylum Driven by Horizontal Gene Transfer.</title>
        <authorList>
            <person name="Ward L.M."/>
            <person name="Hemp J."/>
            <person name="Shih P.M."/>
            <person name="Mcglynn S.E."/>
            <person name="Fischer W."/>
        </authorList>
    </citation>
    <scope>NUCLEOTIDE SEQUENCE [LARGE SCALE GENOMIC DNA]</scope>
    <source>
        <strain evidence="4">JP3_7</strain>
    </source>
</reference>
<feature type="domain" description="LytR/CpsA/Psr regulator C-terminal" evidence="3">
    <location>
        <begin position="314"/>
        <end position="403"/>
    </location>
</feature>
<protein>
    <recommendedName>
        <fullName evidence="6">LytR family transcriptional regulator</fullName>
    </recommendedName>
</protein>
<name>A0A2M8QF89_9CHLR</name>
<sequence length="431" mass="47028">MPEVTSTPGRINAPEVATPVAVNLQVDERALGAEDAPLLPQAPGTVNILLLGSDASADSHYARTDTIIVASIDPRHPSVSLLSFPRDLQVRMSDGVQDRINTVMQRGYLSNYPGGGPAYLALVLRKNFGIQINHFVRVDFAGLIKAVDTLGGIEVLIECELHDTFPDKDSPLGKTDLDLYPGKVTLNGKQALWYARSRWSTTDFDRARRQQKVLRALFRKARDSNLLQNALGLYSELRNSIETDLGPSDLVPLVDIARRLSNDDIKSRVITWPIVRSYQRADGAAVLIPTDKTIPFIAEALAPPAGNQAQIRPAVEIYNGSSRPDMELVAAERLAWEGFQVVALGQVEGDRFPQTQIVDYSTTRKGSPIARLQEIFRVQPRNVIGQPDPSSPSAARVILGEDYDSCPNTANIAGDVKLEATGAQIRVTPAP</sequence>
<dbReference type="AlphaFoldDB" id="A0A2M8QF89"/>
<gene>
    <name evidence="4" type="ORF">CUN48_03210</name>
</gene>
<dbReference type="PANTHER" id="PTHR33392:SF6">
    <property type="entry name" value="POLYISOPRENYL-TEICHOIC ACID--PEPTIDOGLYCAN TEICHOIC ACID TRANSFERASE TAGU"/>
    <property type="match status" value="1"/>
</dbReference>
<evidence type="ECO:0000313" key="5">
    <source>
        <dbReference type="Proteomes" id="UP000230790"/>
    </source>
</evidence>
<accession>A0A2M8QF89</accession>
<evidence type="ECO:0008006" key="6">
    <source>
        <dbReference type="Google" id="ProtNLM"/>
    </source>
</evidence>
<dbReference type="PANTHER" id="PTHR33392">
    <property type="entry name" value="POLYISOPRENYL-TEICHOIC ACID--PEPTIDOGLYCAN TEICHOIC ACID TRANSFERASE TAGU"/>
    <property type="match status" value="1"/>
</dbReference>
<dbReference type="InterPro" id="IPR027381">
    <property type="entry name" value="LytR/CpsA/Psr_C"/>
</dbReference>
<dbReference type="Proteomes" id="UP000230790">
    <property type="component" value="Unassembled WGS sequence"/>
</dbReference>
<evidence type="ECO:0000256" key="1">
    <source>
        <dbReference type="ARBA" id="ARBA00006068"/>
    </source>
</evidence>
<dbReference type="InterPro" id="IPR050922">
    <property type="entry name" value="LytR/CpsA/Psr_CW_biosynth"/>
</dbReference>
<feature type="domain" description="Cell envelope-related transcriptional attenuator" evidence="2">
    <location>
        <begin position="63"/>
        <end position="222"/>
    </location>
</feature>
<dbReference type="NCBIfam" id="TIGR00350">
    <property type="entry name" value="lytR_cpsA_psr"/>
    <property type="match status" value="1"/>
</dbReference>
<evidence type="ECO:0000313" key="4">
    <source>
        <dbReference type="EMBL" id="PJF48483.1"/>
    </source>
</evidence>
<comment type="caution">
    <text evidence="4">The sequence shown here is derived from an EMBL/GenBank/DDBJ whole genome shotgun (WGS) entry which is preliminary data.</text>
</comment>